<comment type="caution">
    <text evidence="7">The sequence shown here is derived from an EMBL/GenBank/DDBJ whole genome shotgun (WGS) entry which is preliminary data.</text>
</comment>
<name>A0A7Z7IH61_9MYCO</name>
<dbReference type="GO" id="GO:0008168">
    <property type="term" value="F:methyltransferase activity"/>
    <property type="evidence" value="ECO:0007669"/>
    <property type="project" value="UniProtKB-KW"/>
</dbReference>
<proteinExistence type="inferred from homology"/>
<gene>
    <name evidence="7" type="primary">mmaA1</name>
    <name evidence="7" type="ORF">MSIMFB_00888</name>
</gene>
<keyword evidence="2 7" id="KW-0489">Methyltransferase</keyword>
<dbReference type="InterPro" id="IPR003333">
    <property type="entry name" value="CMAS"/>
</dbReference>
<evidence type="ECO:0000256" key="5">
    <source>
        <dbReference type="ARBA" id="ARBA00023098"/>
    </source>
</evidence>
<dbReference type="PIRSF" id="PIRSF003085">
    <property type="entry name" value="CMAS"/>
    <property type="match status" value="1"/>
</dbReference>
<organism evidence="7 8">
    <name type="scientific">Mycobacterium simulans</name>
    <dbReference type="NCBI Taxonomy" id="627089"/>
    <lineage>
        <taxon>Bacteria</taxon>
        <taxon>Bacillati</taxon>
        <taxon>Actinomycetota</taxon>
        <taxon>Actinomycetes</taxon>
        <taxon>Mycobacteriales</taxon>
        <taxon>Mycobacteriaceae</taxon>
        <taxon>Mycobacterium</taxon>
    </lineage>
</organism>
<evidence type="ECO:0000256" key="2">
    <source>
        <dbReference type="ARBA" id="ARBA00022603"/>
    </source>
</evidence>
<dbReference type="CDD" id="cd02440">
    <property type="entry name" value="AdoMet_MTases"/>
    <property type="match status" value="1"/>
</dbReference>
<evidence type="ECO:0000256" key="6">
    <source>
        <dbReference type="PIRSR" id="PIRSR003085-1"/>
    </source>
</evidence>
<dbReference type="GO" id="GO:0008610">
    <property type="term" value="P:lipid biosynthetic process"/>
    <property type="evidence" value="ECO:0007669"/>
    <property type="project" value="InterPro"/>
</dbReference>
<dbReference type="FunFam" id="3.40.50.150:FF:000115">
    <property type="entry name" value="Cyclopropane mycolic acid synthase 1"/>
    <property type="match status" value="1"/>
</dbReference>
<sequence length="296" mass="34283">MYKYYAGGWQVAELRPYYEESQSAYDISDDFFGLFLDPTWVYTCAYFERDDMTLEEAQLAKLDLALDKLNLEPGMTLLDVGCGWGGAVGRAVEKYDVNVIGITLSKNHYQRSKDRLAAIPTQRRAEARLQGWEEFDEKVDRIVSFEAFDAFKKERYPAFFERSYDILPDDGRMLLHSLFTYDRRWLHEQGIALTMSDIRFLKFLRESIFPGGELPSEPDIVDNAQAAGFSVQQTQILQQHYARTLDMWAANLEAARERAIALQSEDIYNNFMHYLTGCADRFRRGLINVAQFTLTK</sequence>
<keyword evidence="8" id="KW-1185">Reference proteome</keyword>
<dbReference type="PANTHER" id="PTHR43667">
    <property type="entry name" value="CYCLOPROPANE-FATTY-ACYL-PHOSPHOLIPID SYNTHASE"/>
    <property type="match status" value="1"/>
</dbReference>
<keyword evidence="5" id="KW-0443">Lipid metabolism</keyword>
<dbReference type="InterPro" id="IPR029063">
    <property type="entry name" value="SAM-dependent_MTases_sf"/>
</dbReference>
<comment type="similarity">
    <text evidence="1">Belongs to the CFA/CMAS family.</text>
</comment>
<dbReference type="GO" id="GO:0032259">
    <property type="term" value="P:methylation"/>
    <property type="evidence" value="ECO:0007669"/>
    <property type="project" value="UniProtKB-KW"/>
</dbReference>
<feature type="active site" evidence="6">
    <location>
        <position position="278"/>
    </location>
</feature>
<dbReference type="Pfam" id="PF02353">
    <property type="entry name" value="CMAS"/>
    <property type="match status" value="1"/>
</dbReference>
<dbReference type="InterPro" id="IPR050723">
    <property type="entry name" value="CFA/CMAS"/>
</dbReference>
<evidence type="ECO:0000313" key="7">
    <source>
        <dbReference type="EMBL" id="SOJ53384.1"/>
    </source>
</evidence>
<dbReference type="NCBIfam" id="NF040660">
    <property type="entry name" value="mycolic_MTase"/>
    <property type="match status" value="1"/>
</dbReference>
<keyword evidence="3 7" id="KW-0808">Transferase</keyword>
<evidence type="ECO:0000256" key="1">
    <source>
        <dbReference type="ARBA" id="ARBA00010815"/>
    </source>
</evidence>
<dbReference type="PANTHER" id="PTHR43667:SF1">
    <property type="entry name" value="CYCLOPROPANE-FATTY-ACYL-PHOSPHOLIPID SYNTHASE"/>
    <property type="match status" value="1"/>
</dbReference>
<protein>
    <submittedName>
        <fullName evidence="7">Mycolic acid methyltransferase MmaA1</fullName>
        <ecNumber evidence="7">2.1.1.-</ecNumber>
    </submittedName>
</protein>
<dbReference type="Proteomes" id="UP000554965">
    <property type="component" value="Unassembled WGS sequence"/>
</dbReference>
<dbReference type="AlphaFoldDB" id="A0A7Z7IH61"/>
<dbReference type="EC" id="2.1.1.-" evidence="7"/>
<accession>A0A7Z7IH61</accession>
<keyword evidence="4" id="KW-0949">S-adenosyl-L-methionine</keyword>
<dbReference type="SUPFAM" id="SSF53335">
    <property type="entry name" value="S-adenosyl-L-methionine-dependent methyltransferases"/>
    <property type="match status" value="1"/>
</dbReference>
<dbReference type="InterPro" id="IPR047672">
    <property type="entry name" value="CMAS_actinobact"/>
</dbReference>
<evidence type="ECO:0000313" key="8">
    <source>
        <dbReference type="Proteomes" id="UP000554965"/>
    </source>
</evidence>
<evidence type="ECO:0000256" key="4">
    <source>
        <dbReference type="ARBA" id="ARBA00022691"/>
    </source>
</evidence>
<reference evidence="7 8" key="1">
    <citation type="submission" date="2017-10" db="EMBL/GenBank/DDBJ databases">
        <authorList>
            <consortium name="Urmite Genomes"/>
        </authorList>
    </citation>
    <scope>NUCLEOTIDE SEQUENCE [LARGE SCALE GENOMIC DNA]</scope>
    <source>
        <strain evidence="7 8">FB-527</strain>
    </source>
</reference>
<dbReference type="EMBL" id="OCTY01000002">
    <property type="protein sequence ID" value="SOJ53384.1"/>
    <property type="molecule type" value="Genomic_DNA"/>
</dbReference>
<dbReference type="Gene3D" id="3.40.50.150">
    <property type="entry name" value="Vaccinia Virus protein VP39"/>
    <property type="match status" value="1"/>
</dbReference>
<evidence type="ECO:0000256" key="3">
    <source>
        <dbReference type="ARBA" id="ARBA00022679"/>
    </source>
</evidence>